<proteinExistence type="predicted"/>
<reference evidence="1" key="1">
    <citation type="submission" date="2022-06" db="EMBL/GenBank/DDBJ databases">
        <title>WGS of actinobacteria.</title>
        <authorList>
            <person name="Thawai C."/>
        </authorList>
    </citation>
    <scope>NUCLEOTIDE SEQUENCE</scope>
    <source>
        <strain evidence="1">DSM 42010</strain>
    </source>
</reference>
<dbReference type="AlphaFoldDB" id="A0A9X2M4W3"/>
<comment type="caution">
    <text evidence="1">The sequence shown here is derived from an EMBL/GenBank/DDBJ whole genome shotgun (WGS) entry which is preliminary data.</text>
</comment>
<dbReference type="Proteomes" id="UP001142400">
    <property type="component" value="Unassembled WGS sequence"/>
</dbReference>
<evidence type="ECO:0000313" key="2">
    <source>
        <dbReference type="Proteomes" id="UP001142400"/>
    </source>
</evidence>
<name>A0A9X2M4W3_STRMQ</name>
<gene>
    <name evidence="1" type="ORF">NQU54_38695</name>
</gene>
<protein>
    <submittedName>
        <fullName evidence="1">Uncharacterized protein</fullName>
    </submittedName>
</protein>
<evidence type="ECO:0000313" key="1">
    <source>
        <dbReference type="EMBL" id="MCQ8834835.1"/>
    </source>
</evidence>
<dbReference type="EMBL" id="JANIIC010000064">
    <property type="protein sequence ID" value="MCQ8834835.1"/>
    <property type="molecule type" value="Genomic_DNA"/>
</dbReference>
<sequence length="320" mass="34506">MTSQIDSSDSPFTRFTALHLPRPRAAMDTYRAAARAAQRPVSLPTPPPGVRPAWGTLGAAIDHRLRYAFTCRQVIDGAVREGVASAAAWCAGMRRPDVADAILATGRDLESELRFLLKQERPDDRGQPILLAAAAEERLARLCVVMVWFEEVYRSGVLYPGSAIVRLAAGLTLPGLLAQVPDYMVDDLTVQVRLAQDALGELRAGTEAEECYSGPIFAGSRAVGGADADLIAGQLLLDFKALKDPVRLPAAAYQLAGYALLDFEDLYRLERVGFYLTRSGQLITWGLGEFAGLLGAQVPVPELRAELSGRLASEDPDAEA</sequence>
<dbReference type="RefSeq" id="WP_257635076.1">
    <property type="nucleotide sequence ID" value="NZ_JANIIC010000064.1"/>
</dbReference>
<keyword evidence="2" id="KW-1185">Reference proteome</keyword>
<accession>A0A9X2M4W3</accession>
<organism evidence="1 2">
    <name type="scientific">Streptomyces malaysiensis subsp. samsunensis</name>
    <dbReference type="NCBI Taxonomy" id="459658"/>
    <lineage>
        <taxon>Bacteria</taxon>
        <taxon>Bacillati</taxon>
        <taxon>Actinomycetota</taxon>
        <taxon>Actinomycetes</taxon>
        <taxon>Kitasatosporales</taxon>
        <taxon>Streptomycetaceae</taxon>
        <taxon>Streptomyces</taxon>
        <taxon>Streptomyces violaceusniger group</taxon>
    </lineage>
</organism>